<accession>A0A0K2UTA0</accession>
<dbReference type="EMBL" id="HACA01024133">
    <property type="protein sequence ID" value="CDW41494.1"/>
    <property type="molecule type" value="Transcribed_RNA"/>
</dbReference>
<dbReference type="AlphaFoldDB" id="A0A0K2UTA0"/>
<organism evidence="1">
    <name type="scientific">Lepeophtheirus salmonis</name>
    <name type="common">Salmon louse</name>
    <name type="synonym">Caligus salmonis</name>
    <dbReference type="NCBI Taxonomy" id="72036"/>
    <lineage>
        <taxon>Eukaryota</taxon>
        <taxon>Metazoa</taxon>
        <taxon>Ecdysozoa</taxon>
        <taxon>Arthropoda</taxon>
        <taxon>Crustacea</taxon>
        <taxon>Multicrustacea</taxon>
        <taxon>Hexanauplia</taxon>
        <taxon>Copepoda</taxon>
        <taxon>Siphonostomatoida</taxon>
        <taxon>Caligidae</taxon>
        <taxon>Lepeophtheirus</taxon>
    </lineage>
</organism>
<evidence type="ECO:0000313" key="1">
    <source>
        <dbReference type="EMBL" id="CDW41494.1"/>
    </source>
</evidence>
<protein>
    <submittedName>
        <fullName evidence="1">Uncharacterized protein</fullName>
    </submittedName>
</protein>
<sequence length="61" mass="7005">MSSGKKTCMNYMRDDGGALVLENLIVAGDFNVVEMRSDFFIILWLSKLKISIQLEKKKMFT</sequence>
<proteinExistence type="predicted"/>
<name>A0A0K2UTA0_LEPSM</name>
<reference evidence="1" key="1">
    <citation type="submission" date="2014-05" db="EMBL/GenBank/DDBJ databases">
        <authorList>
            <person name="Chronopoulou M."/>
        </authorList>
    </citation>
    <scope>NUCLEOTIDE SEQUENCE</scope>
    <source>
        <tissue evidence="1">Whole organism</tissue>
    </source>
</reference>